<organism evidence="3 4">
    <name type="scientific">Rotaria sordida</name>
    <dbReference type="NCBI Taxonomy" id="392033"/>
    <lineage>
        <taxon>Eukaryota</taxon>
        <taxon>Metazoa</taxon>
        <taxon>Spiralia</taxon>
        <taxon>Gnathifera</taxon>
        <taxon>Rotifera</taxon>
        <taxon>Eurotatoria</taxon>
        <taxon>Bdelloidea</taxon>
        <taxon>Philodinida</taxon>
        <taxon>Philodinidae</taxon>
        <taxon>Rotaria</taxon>
    </lineage>
</organism>
<dbReference type="Proteomes" id="UP000663882">
    <property type="component" value="Unassembled WGS sequence"/>
</dbReference>
<dbReference type="EMBL" id="CAJNOO010001374">
    <property type="protein sequence ID" value="CAF1143358.1"/>
    <property type="molecule type" value="Genomic_DNA"/>
</dbReference>
<keyword evidence="2" id="KW-1133">Transmembrane helix</keyword>
<reference evidence="3" key="1">
    <citation type="submission" date="2021-02" db="EMBL/GenBank/DDBJ databases">
        <authorList>
            <person name="Nowell W R."/>
        </authorList>
    </citation>
    <scope>NUCLEOTIDE SEQUENCE</scope>
</reference>
<gene>
    <name evidence="3" type="ORF">RFH988_LOCUS21505</name>
</gene>
<dbReference type="AlphaFoldDB" id="A0A814S7P6"/>
<sequence length="350" mass="35802">METKSASVKSQVGKRKLQIVVFSVIGSIIAIGAVTTLTVLLVHGKEPVLNGTSTSTVKISTSTRAATTTNTGAATTTSTGAATTTNTGTAPTTSTRVTTTTNTGAATTTNTGTAPTTSTRATTTTNTGAATTTSTGAATTTNTGTAPTTSTRAAMTTITYTIANSSQTIVSITSPGDPIVGLYNTSAGQPTGAYNGRYSGSAENPPKAIDGLLSTKYLNFGAQGYSGASLNDPGVNTGFFVTPTISTASVAVALLFATANDFPNRDPLTVTLEGTNATDVEALHLGSSWTLIYSGPTGIDRATAPARNTYMQQQGFFNTIPFRSYRLLVTSQRGRDSCVQYAEAQILGYI</sequence>
<protein>
    <submittedName>
        <fullName evidence="3">Uncharacterized protein</fullName>
    </submittedName>
</protein>
<keyword evidence="2" id="KW-0812">Transmembrane</keyword>
<dbReference type="OrthoDB" id="10040253at2759"/>
<evidence type="ECO:0000313" key="4">
    <source>
        <dbReference type="Proteomes" id="UP000663882"/>
    </source>
</evidence>
<accession>A0A814S7P6</accession>
<feature type="transmembrane region" description="Helical" evidence="2">
    <location>
        <begin position="20"/>
        <end position="42"/>
    </location>
</feature>
<evidence type="ECO:0000313" key="3">
    <source>
        <dbReference type="EMBL" id="CAF1143358.1"/>
    </source>
</evidence>
<name>A0A814S7P6_9BILA</name>
<feature type="region of interest" description="Disordered" evidence="1">
    <location>
        <begin position="65"/>
        <end position="150"/>
    </location>
</feature>
<evidence type="ECO:0000256" key="1">
    <source>
        <dbReference type="SAM" id="MobiDB-lite"/>
    </source>
</evidence>
<evidence type="ECO:0000256" key="2">
    <source>
        <dbReference type="SAM" id="Phobius"/>
    </source>
</evidence>
<comment type="caution">
    <text evidence="3">The sequence shown here is derived from an EMBL/GenBank/DDBJ whole genome shotgun (WGS) entry which is preliminary data.</text>
</comment>
<proteinExistence type="predicted"/>
<keyword evidence="2" id="KW-0472">Membrane</keyword>